<evidence type="ECO:0000256" key="1">
    <source>
        <dbReference type="ARBA" id="ARBA00008984"/>
    </source>
</evidence>
<dbReference type="Gene3D" id="3.30.110.40">
    <property type="entry name" value="TusA-like domain"/>
    <property type="match status" value="1"/>
</dbReference>
<comment type="similarity">
    <text evidence="1">Belongs to the sulfur carrier protein TusA family.</text>
</comment>
<dbReference type="InterPro" id="IPR036868">
    <property type="entry name" value="TusA-like_sf"/>
</dbReference>
<dbReference type="EMBL" id="ATBP01000931">
    <property type="protein sequence ID" value="ETR68498.1"/>
    <property type="molecule type" value="Genomic_DNA"/>
</dbReference>
<evidence type="ECO:0000259" key="2">
    <source>
        <dbReference type="PROSITE" id="PS01148"/>
    </source>
</evidence>
<evidence type="ECO:0000313" key="3">
    <source>
        <dbReference type="EMBL" id="ETR68498.1"/>
    </source>
</evidence>
<dbReference type="InterPro" id="IPR001455">
    <property type="entry name" value="TusA-like"/>
</dbReference>
<protein>
    <submittedName>
        <fullName evidence="3">SirA family protein</fullName>
    </submittedName>
</protein>
<evidence type="ECO:0000313" key="4">
    <source>
        <dbReference type="Proteomes" id="UP000189670"/>
    </source>
</evidence>
<dbReference type="PANTHER" id="PTHR33279">
    <property type="entry name" value="SULFUR CARRIER PROTEIN YEDF-RELATED"/>
    <property type="match status" value="1"/>
</dbReference>
<proteinExistence type="inferred from homology"/>
<name>A0A1V1P117_9BACT</name>
<feature type="domain" description="UPF0033" evidence="2">
    <location>
        <begin position="15"/>
        <end position="39"/>
    </location>
</feature>
<organism evidence="3 4">
    <name type="scientific">Candidatus Magnetoglobus multicellularis str. Araruama</name>
    <dbReference type="NCBI Taxonomy" id="890399"/>
    <lineage>
        <taxon>Bacteria</taxon>
        <taxon>Pseudomonadati</taxon>
        <taxon>Thermodesulfobacteriota</taxon>
        <taxon>Desulfobacteria</taxon>
        <taxon>Desulfobacterales</taxon>
        <taxon>Desulfobacteraceae</taxon>
        <taxon>Candidatus Magnetoglobus</taxon>
    </lineage>
</organism>
<dbReference type="PANTHER" id="PTHR33279:SF2">
    <property type="entry name" value="SULFUR CARRIER PROTEIN TUSA"/>
    <property type="match status" value="1"/>
</dbReference>
<sequence length="83" mass="9272">MEIKMSDNIQPDKTLNCTGLTCPMPLLKTKKMIKTMESGQVLEIISSDPGSKNDIPAFTERSGHEFIGEKDISGLTHFYLKIK</sequence>
<gene>
    <name evidence="3" type="ORF">OMM_10470</name>
</gene>
<dbReference type="PROSITE" id="PS01148">
    <property type="entry name" value="UPF0033"/>
    <property type="match status" value="1"/>
</dbReference>
<dbReference type="Pfam" id="PF01206">
    <property type="entry name" value="TusA"/>
    <property type="match status" value="1"/>
</dbReference>
<accession>A0A1V1P117</accession>
<dbReference type="Proteomes" id="UP000189670">
    <property type="component" value="Unassembled WGS sequence"/>
</dbReference>
<dbReference type="AlphaFoldDB" id="A0A1V1P117"/>
<dbReference type="SUPFAM" id="SSF64307">
    <property type="entry name" value="SirA-like"/>
    <property type="match status" value="1"/>
</dbReference>
<reference evidence="4" key="1">
    <citation type="submission" date="2012-11" db="EMBL/GenBank/DDBJ databases">
        <authorList>
            <person name="Lucero-Rivera Y.E."/>
            <person name="Tovar-Ramirez D."/>
        </authorList>
    </citation>
    <scope>NUCLEOTIDE SEQUENCE [LARGE SCALE GENOMIC DNA]</scope>
    <source>
        <strain evidence="4">Araruama</strain>
    </source>
</reference>
<comment type="caution">
    <text evidence="3">The sequence shown here is derived from an EMBL/GenBank/DDBJ whole genome shotgun (WGS) entry which is preliminary data.</text>
</comment>
<dbReference type="CDD" id="cd00291">
    <property type="entry name" value="SirA_YedF_YeeD"/>
    <property type="match status" value="1"/>
</dbReference>